<evidence type="ECO:0000313" key="5">
    <source>
        <dbReference type="EMBL" id="WAR07477.1"/>
    </source>
</evidence>
<dbReference type="Gene3D" id="2.30.30.40">
    <property type="entry name" value="SH3 Domains"/>
    <property type="match status" value="1"/>
</dbReference>
<dbReference type="EMBL" id="CP111017">
    <property type="protein sequence ID" value="WAR07477.1"/>
    <property type="molecule type" value="Genomic_DNA"/>
</dbReference>
<reference evidence="5" key="1">
    <citation type="submission" date="2022-11" db="EMBL/GenBank/DDBJ databases">
        <title>Centuries of genome instability and evolution in soft-shell clam transmissible cancer (bioRxiv).</title>
        <authorList>
            <person name="Hart S.F.M."/>
            <person name="Yonemitsu M.A."/>
            <person name="Giersch R.M."/>
            <person name="Beal B.F."/>
            <person name="Arriagada G."/>
            <person name="Davis B.W."/>
            <person name="Ostrander E.A."/>
            <person name="Goff S.P."/>
            <person name="Metzger M.J."/>
        </authorList>
    </citation>
    <scope>NUCLEOTIDE SEQUENCE</scope>
    <source>
        <strain evidence="5">MELC-2E11</strain>
        <tissue evidence="5">Siphon/mantle</tissue>
    </source>
</reference>
<evidence type="ECO:0000256" key="1">
    <source>
        <dbReference type="ARBA" id="ARBA00022443"/>
    </source>
</evidence>
<organism evidence="5 6">
    <name type="scientific">Mya arenaria</name>
    <name type="common">Soft-shell clam</name>
    <dbReference type="NCBI Taxonomy" id="6604"/>
    <lineage>
        <taxon>Eukaryota</taxon>
        <taxon>Metazoa</taxon>
        <taxon>Spiralia</taxon>
        <taxon>Lophotrochozoa</taxon>
        <taxon>Mollusca</taxon>
        <taxon>Bivalvia</taxon>
        <taxon>Autobranchia</taxon>
        <taxon>Heteroconchia</taxon>
        <taxon>Euheterodonta</taxon>
        <taxon>Imparidentia</taxon>
        <taxon>Neoheterodontei</taxon>
        <taxon>Myida</taxon>
        <taxon>Myoidea</taxon>
        <taxon>Myidae</taxon>
        <taxon>Mya</taxon>
    </lineage>
</organism>
<dbReference type="PRINTS" id="PR00452">
    <property type="entry name" value="SH3DOMAIN"/>
</dbReference>
<evidence type="ECO:0000259" key="4">
    <source>
        <dbReference type="PROSITE" id="PS50002"/>
    </source>
</evidence>
<feature type="domain" description="SH3" evidence="4">
    <location>
        <begin position="47"/>
        <end position="108"/>
    </location>
</feature>
<dbReference type="PROSITE" id="PS50002">
    <property type="entry name" value="SH3"/>
    <property type="match status" value="1"/>
</dbReference>
<name>A0ABY7EBR8_MYAAR</name>
<protein>
    <submittedName>
        <fullName evidence="5">SH3K1-like protein</fullName>
    </submittedName>
</protein>
<feature type="compositionally biased region" description="Basic and acidic residues" evidence="3">
    <location>
        <begin position="226"/>
        <end position="241"/>
    </location>
</feature>
<dbReference type="PANTHER" id="PTHR14167:SF92">
    <property type="entry name" value="CIN85 AND CD2AP RELATED, ISOFORM J"/>
    <property type="match status" value="1"/>
</dbReference>
<keyword evidence="1 2" id="KW-0728">SH3 domain</keyword>
<proteinExistence type="predicted"/>
<feature type="compositionally biased region" description="Pro residues" evidence="3">
    <location>
        <begin position="115"/>
        <end position="130"/>
    </location>
</feature>
<feature type="compositionally biased region" description="Basic and acidic residues" evidence="3">
    <location>
        <begin position="140"/>
        <end position="152"/>
    </location>
</feature>
<evidence type="ECO:0000256" key="3">
    <source>
        <dbReference type="SAM" id="MobiDB-lite"/>
    </source>
</evidence>
<dbReference type="PANTHER" id="PTHR14167">
    <property type="entry name" value="SH3 DOMAIN-CONTAINING"/>
    <property type="match status" value="1"/>
</dbReference>
<dbReference type="Proteomes" id="UP001164746">
    <property type="component" value="Chromosome 6"/>
</dbReference>
<dbReference type="InterPro" id="IPR036028">
    <property type="entry name" value="SH3-like_dom_sf"/>
</dbReference>
<gene>
    <name evidence="5" type="ORF">MAR_017435</name>
</gene>
<feature type="region of interest" description="Disordered" evidence="3">
    <location>
        <begin position="107"/>
        <end position="248"/>
    </location>
</feature>
<keyword evidence="6" id="KW-1185">Reference proteome</keyword>
<dbReference type="InterPro" id="IPR001452">
    <property type="entry name" value="SH3_domain"/>
</dbReference>
<evidence type="ECO:0000256" key="2">
    <source>
        <dbReference type="PROSITE-ProRule" id="PRU00192"/>
    </source>
</evidence>
<dbReference type="InterPro" id="IPR050384">
    <property type="entry name" value="Endophilin_SH3RF"/>
</dbReference>
<feature type="compositionally biased region" description="Basic and acidic residues" evidence="3">
    <location>
        <begin position="182"/>
        <end position="206"/>
    </location>
</feature>
<dbReference type="SUPFAM" id="SSF50044">
    <property type="entry name" value="SH3-domain"/>
    <property type="match status" value="1"/>
</dbReference>
<dbReference type="SMART" id="SM00326">
    <property type="entry name" value="SH3"/>
    <property type="match status" value="1"/>
</dbReference>
<accession>A0ABY7EBR8</accession>
<evidence type="ECO:0000313" key="6">
    <source>
        <dbReference type="Proteomes" id="UP001164746"/>
    </source>
</evidence>
<sequence length="268" mass="30190">MERIGKAEAHNFKLKSLPMLVKRYCCVFPSYVEEVEIVSKMFVNETKPVERAVVRYSYTAEHEDELSLTEGEVISVLDKELEDSGWWRGEVHGKVGVFPDNFVDIIKEEPKPKKPPPPSQPASSKPGPPKLPDKAPVVEQQKHETEKDEKRSQPALPSKKPSLPPPLLSKKPVKPADTVLEPSKEETKEEPKHAFEAVESSADKLTHLTATRPKGPTKRPPSQDDVIERNGEVPGSKEERPQTVTRKHQCVCDVCSPHLSRNIHKIYH</sequence>
<dbReference type="Pfam" id="PF00018">
    <property type="entry name" value="SH3_1"/>
    <property type="match status" value="1"/>
</dbReference>